<dbReference type="RefSeq" id="WP_161015164.1">
    <property type="nucleotide sequence ID" value="NZ_WWCK01000005.1"/>
</dbReference>
<evidence type="ECO:0000256" key="1">
    <source>
        <dbReference type="SAM" id="SignalP"/>
    </source>
</evidence>
<keyword evidence="3" id="KW-1185">Reference proteome</keyword>
<gene>
    <name evidence="2" type="ORF">GTP45_17530</name>
</gene>
<evidence type="ECO:0008006" key="4">
    <source>
        <dbReference type="Google" id="ProtNLM"/>
    </source>
</evidence>
<reference evidence="2 3" key="1">
    <citation type="submission" date="2019-12" db="EMBL/GenBank/DDBJ databases">
        <title>Novel species isolated from a subtropical stream in China.</title>
        <authorList>
            <person name="Lu H."/>
        </authorList>
    </citation>
    <scope>NUCLEOTIDE SEQUENCE [LARGE SCALE GENOMIC DNA]</scope>
    <source>
        <strain evidence="2 3">FT55W</strain>
    </source>
</reference>
<evidence type="ECO:0000313" key="2">
    <source>
        <dbReference type="EMBL" id="MYM68621.1"/>
    </source>
</evidence>
<dbReference type="EMBL" id="WWCK01000005">
    <property type="protein sequence ID" value="MYM68621.1"/>
    <property type="molecule type" value="Genomic_DNA"/>
</dbReference>
<dbReference type="AlphaFoldDB" id="A0A7X4GS65"/>
<proteinExistence type="predicted"/>
<organism evidence="2 3">
    <name type="scientific">Duganella rivi</name>
    <dbReference type="NCBI Taxonomy" id="2666083"/>
    <lineage>
        <taxon>Bacteria</taxon>
        <taxon>Pseudomonadati</taxon>
        <taxon>Pseudomonadota</taxon>
        <taxon>Betaproteobacteria</taxon>
        <taxon>Burkholderiales</taxon>
        <taxon>Oxalobacteraceae</taxon>
        <taxon>Telluria group</taxon>
        <taxon>Duganella</taxon>
    </lineage>
</organism>
<keyword evidence="1" id="KW-0732">Signal</keyword>
<dbReference type="Proteomes" id="UP000450012">
    <property type="component" value="Unassembled WGS sequence"/>
</dbReference>
<name>A0A7X4GS65_9BURK</name>
<feature type="signal peptide" evidence="1">
    <location>
        <begin position="1"/>
        <end position="19"/>
    </location>
</feature>
<comment type="caution">
    <text evidence="2">The sequence shown here is derived from an EMBL/GenBank/DDBJ whole genome shotgun (WGS) entry which is preliminary data.</text>
</comment>
<sequence length="221" mass="24540">MIKRAFLPLLLLSSGLASAAELTEVEVRWLKAGSAVLAYAKQELKLPLDITVQPQARANDVPLALGYDNGRCKLVLSMRGNPNAEDILNTVPAAQRPLMIEAMVAHEIGHCWRYAQGRWHAVPSGFEERKQTSAAEELRDTRREEGYADLVALAWMQQRHPESYATVAAWMRQVRQPAPSSGSHSTLNWLQLAPTGDSFAAGLPLFEQADRLWQQGLSQDQ</sequence>
<evidence type="ECO:0000313" key="3">
    <source>
        <dbReference type="Proteomes" id="UP000450012"/>
    </source>
</evidence>
<protein>
    <recommendedName>
        <fullName evidence="4">Peptidase</fullName>
    </recommendedName>
</protein>
<feature type="chain" id="PRO_5030953942" description="Peptidase" evidence="1">
    <location>
        <begin position="20"/>
        <end position="221"/>
    </location>
</feature>
<accession>A0A7X4GS65</accession>